<feature type="transmembrane region" description="Helical" evidence="9">
    <location>
        <begin position="12"/>
        <end position="30"/>
    </location>
</feature>
<name>A0A1M5VTL8_9CLOT</name>
<evidence type="ECO:0000313" key="12">
    <source>
        <dbReference type="Proteomes" id="UP000184447"/>
    </source>
</evidence>
<feature type="transmembrane region" description="Helical" evidence="9">
    <location>
        <begin position="472"/>
        <end position="494"/>
    </location>
</feature>
<keyword evidence="12" id="KW-1185">Reference proteome</keyword>
<dbReference type="STRING" id="1121316.SAMN02745207_02454"/>
<evidence type="ECO:0000256" key="7">
    <source>
        <dbReference type="ARBA" id="ARBA00022989"/>
    </source>
</evidence>
<evidence type="ECO:0000256" key="3">
    <source>
        <dbReference type="ARBA" id="ARBA00022519"/>
    </source>
</evidence>
<evidence type="ECO:0000256" key="1">
    <source>
        <dbReference type="ARBA" id="ARBA00004127"/>
    </source>
</evidence>
<dbReference type="RefSeq" id="WP_073338720.1">
    <property type="nucleotide sequence ID" value="NZ_FQXM01000013.1"/>
</dbReference>
<evidence type="ECO:0000256" key="8">
    <source>
        <dbReference type="ARBA" id="ARBA00023136"/>
    </source>
</evidence>
<evidence type="ECO:0000259" key="10">
    <source>
        <dbReference type="Pfam" id="PF07238"/>
    </source>
</evidence>
<evidence type="ECO:0000256" key="2">
    <source>
        <dbReference type="ARBA" id="ARBA00022475"/>
    </source>
</evidence>
<dbReference type="PRINTS" id="PR01439">
    <property type="entry name" value="CELLSNTHASEA"/>
</dbReference>
<evidence type="ECO:0000256" key="9">
    <source>
        <dbReference type="SAM" id="Phobius"/>
    </source>
</evidence>
<keyword evidence="2" id="KW-1003">Cell membrane</keyword>
<feature type="transmembrane region" description="Helical" evidence="9">
    <location>
        <begin position="378"/>
        <end position="395"/>
    </location>
</feature>
<protein>
    <submittedName>
        <fullName evidence="11">Cellulose synthase (UDP-forming)</fullName>
    </submittedName>
</protein>
<dbReference type="InterPro" id="IPR003919">
    <property type="entry name" value="Cell_synth_A"/>
</dbReference>
<feature type="domain" description="PilZ" evidence="10">
    <location>
        <begin position="537"/>
        <end position="634"/>
    </location>
</feature>
<keyword evidence="6 9" id="KW-0812">Transmembrane</keyword>
<keyword evidence="8 9" id="KW-0472">Membrane</keyword>
<dbReference type="Pfam" id="PF13641">
    <property type="entry name" value="Glyco_tranf_2_3"/>
    <property type="match status" value="1"/>
</dbReference>
<feature type="transmembrane region" description="Helical" evidence="9">
    <location>
        <begin position="61"/>
        <end position="79"/>
    </location>
</feature>
<feature type="transmembrane region" description="Helical" evidence="9">
    <location>
        <begin position="37"/>
        <end position="55"/>
    </location>
</feature>
<dbReference type="EMBL" id="FQXM01000013">
    <property type="protein sequence ID" value="SHH78273.1"/>
    <property type="molecule type" value="Genomic_DNA"/>
</dbReference>
<dbReference type="SUPFAM" id="SSF141371">
    <property type="entry name" value="PilZ domain-like"/>
    <property type="match status" value="1"/>
</dbReference>
<dbReference type="GO" id="GO:0006011">
    <property type="term" value="P:UDP-alpha-D-glucose metabolic process"/>
    <property type="evidence" value="ECO:0007669"/>
    <property type="project" value="InterPro"/>
</dbReference>
<accession>A0A1M5VTL8</accession>
<feature type="transmembrane region" description="Helical" evidence="9">
    <location>
        <begin position="509"/>
        <end position="531"/>
    </location>
</feature>
<dbReference type="PANTHER" id="PTHR43867:SF2">
    <property type="entry name" value="CELLULOSE SYNTHASE CATALYTIC SUBUNIT A [UDP-FORMING]"/>
    <property type="match status" value="1"/>
</dbReference>
<dbReference type="PANTHER" id="PTHR43867">
    <property type="entry name" value="CELLULOSE SYNTHASE CATALYTIC SUBUNIT A [UDP-FORMING]"/>
    <property type="match status" value="1"/>
</dbReference>
<evidence type="ECO:0000256" key="4">
    <source>
        <dbReference type="ARBA" id="ARBA00022676"/>
    </source>
</evidence>
<keyword evidence="4" id="KW-0328">Glycosyltransferase</keyword>
<sequence>MGILSEVLNLDIYSIISISAIIWIFILYYLSKKSKNFKRIFIVSVMLFNIGYLIWRTLYTIPFSYGIVSFILGIILLTTEWMGFFRRILLNLINGNSISSNKKDSTKKDSKFISSVDILILAGDESIRVLKKTIAACLSIDYDKDLMNIYLCYNTNVEERKALCKELSIHELRRFNDKYGKAGTINHALINSKGEFILLLDGNMVPKASILENTLHYFNDNKIGFVQISKSFYNENPFQYNLNILSKIPNEEDYFFKNLQKHRELHSGVIHEGSNSIFSRNALKTIKNIPNESMGETVEVTMNLQSNGFKSIYTDENLVSGLKPERFIDMVKARKQEYEVRINNYRRIGFSKKSKLSFMQKIIYLEDYTSLFSGIAKLIYIIAPTIYAIFGLWIIETEPLKFLKFWIPNFIAYALWVKLASGNKKTKFWWNHVYNVAFSPFLALSALKAFFIKKKYVVDKEKKVFPKTQIEFSWEVAIPHIVLLIINITAWILFEVMYSNNSSIVKSYMIINLIWSIYNAIAIFITILVCFEKPRFRNEERVITKEQVILRLRYNESHVCEIQDISDGGCKILCRKFQGYDDKSKWQNVRLFSEKLGNLEVEIVWVKEVEGKLQYGLRFLNIDNEMLIQLMKYLA</sequence>
<organism evidence="11 12">
    <name type="scientific">Clostridium grantii DSM 8605</name>
    <dbReference type="NCBI Taxonomy" id="1121316"/>
    <lineage>
        <taxon>Bacteria</taxon>
        <taxon>Bacillati</taxon>
        <taxon>Bacillota</taxon>
        <taxon>Clostridia</taxon>
        <taxon>Eubacteriales</taxon>
        <taxon>Clostridiaceae</taxon>
        <taxon>Clostridium</taxon>
    </lineage>
</organism>
<keyword evidence="5" id="KW-0808">Transferase</keyword>
<feature type="transmembrane region" description="Helical" evidence="9">
    <location>
        <begin position="433"/>
        <end position="451"/>
    </location>
</feature>
<keyword evidence="3" id="KW-0997">Cell inner membrane</keyword>
<dbReference type="GO" id="GO:0012505">
    <property type="term" value="C:endomembrane system"/>
    <property type="evidence" value="ECO:0007669"/>
    <property type="project" value="UniProtKB-SubCell"/>
</dbReference>
<dbReference type="InterPro" id="IPR050321">
    <property type="entry name" value="Glycosyltr_2/OpgH_subfam"/>
</dbReference>
<dbReference type="Gene3D" id="2.40.10.220">
    <property type="entry name" value="predicted glycosyltransferase like domains"/>
    <property type="match status" value="1"/>
</dbReference>
<proteinExistence type="predicted"/>
<dbReference type="AlphaFoldDB" id="A0A1M5VTL8"/>
<comment type="subcellular location">
    <subcellularLocation>
        <location evidence="1">Endomembrane system</location>
        <topology evidence="1">Multi-pass membrane protein</topology>
    </subcellularLocation>
</comment>
<dbReference type="Proteomes" id="UP000184447">
    <property type="component" value="Unassembled WGS sequence"/>
</dbReference>
<dbReference type="InterPro" id="IPR029044">
    <property type="entry name" value="Nucleotide-diphossugar_trans"/>
</dbReference>
<dbReference type="SUPFAM" id="SSF53448">
    <property type="entry name" value="Nucleotide-diphospho-sugar transferases"/>
    <property type="match status" value="1"/>
</dbReference>
<evidence type="ECO:0000256" key="5">
    <source>
        <dbReference type="ARBA" id="ARBA00022679"/>
    </source>
</evidence>
<dbReference type="Gene3D" id="3.90.550.10">
    <property type="entry name" value="Spore Coat Polysaccharide Biosynthesis Protein SpsA, Chain A"/>
    <property type="match status" value="1"/>
</dbReference>
<dbReference type="GO" id="GO:0016759">
    <property type="term" value="F:cellulose synthase activity"/>
    <property type="evidence" value="ECO:0007669"/>
    <property type="project" value="InterPro"/>
</dbReference>
<keyword evidence="7 9" id="KW-1133">Transmembrane helix</keyword>
<evidence type="ECO:0000256" key="6">
    <source>
        <dbReference type="ARBA" id="ARBA00022692"/>
    </source>
</evidence>
<dbReference type="Pfam" id="PF07238">
    <property type="entry name" value="PilZ"/>
    <property type="match status" value="1"/>
</dbReference>
<reference evidence="11 12" key="1">
    <citation type="submission" date="2016-11" db="EMBL/GenBank/DDBJ databases">
        <authorList>
            <person name="Jaros S."/>
            <person name="Januszkiewicz K."/>
            <person name="Wedrychowicz H."/>
        </authorList>
    </citation>
    <scope>NUCLEOTIDE SEQUENCE [LARGE SCALE GENOMIC DNA]</scope>
    <source>
        <strain evidence="11 12">DSM 8605</strain>
    </source>
</reference>
<gene>
    <name evidence="11" type="ORF">SAMN02745207_02454</name>
</gene>
<dbReference type="InterPro" id="IPR009875">
    <property type="entry name" value="PilZ_domain"/>
</dbReference>
<dbReference type="GO" id="GO:0005886">
    <property type="term" value="C:plasma membrane"/>
    <property type="evidence" value="ECO:0007669"/>
    <property type="project" value="UniProtKB-SubCell"/>
</dbReference>
<dbReference type="GO" id="GO:0035438">
    <property type="term" value="F:cyclic-di-GMP binding"/>
    <property type="evidence" value="ECO:0007669"/>
    <property type="project" value="InterPro"/>
</dbReference>
<dbReference type="OrthoDB" id="154460at2"/>
<evidence type="ECO:0000313" key="11">
    <source>
        <dbReference type="EMBL" id="SHH78273.1"/>
    </source>
</evidence>